<dbReference type="EMBL" id="JBDJNQ010000001">
    <property type="protein sequence ID" value="MEN5376508.1"/>
    <property type="molecule type" value="Genomic_DNA"/>
</dbReference>
<proteinExistence type="inferred from homology"/>
<keyword evidence="2" id="KW-0378">Hydrolase</keyword>
<dbReference type="SUPFAM" id="SSF49303">
    <property type="entry name" value="beta-Galactosidase/glucuronidase domain"/>
    <property type="match status" value="1"/>
</dbReference>
<dbReference type="Proteomes" id="UP001409291">
    <property type="component" value="Unassembled WGS sequence"/>
</dbReference>
<accession>A0ABV0BRF5</accession>
<keyword evidence="4" id="KW-0732">Signal</keyword>
<name>A0ABV0BRF5_9SPHI</name>
<dbReference type="Gene3D" id="2.60.40.10">
    <property type="entry name" value="Immunoglobulins"/>
    <property type="match status" value="1"/>
</dbReference>
<comment type="caution">
    <text evidence="8">The sequence shown here is derived from an EMBL/GenBank/DDBJ whole genome shotgun (WGS) entry which is preliminary data.</text>
</comment>
<feature type="signal peptide" evidence="4">
    <location>
        <begin position="1"/>
        <end position="21"/>
    </location>
</feature>
<dbReference type="Gene3D" id="3.20.20.80">
    <property type="entry name" value="Glycosidases"/>
    <property type="match status" value="1"/>
</dbReference>
<keyword evidence="9" id="KW-1185">Reference proteome</keyword>
<evidence type="ECO:0000259" key="6">
    <source>
        <dbReference type="Pfam" id="PF02836"/>
    </source>
</evidence>
<reference evidence="8 9" key="1">
    <citation type="submission" date="2024-04" db="EMBL/GenBank/DDBJ databases">
        <title>WGS of bacteria from Torrens River.</title>
        <authorList>
            <person name="Wyrsch E.R."/>
            <person name="Drigo B."/>
        </authorList>
    </citation>
    <scope>NUCLEOTIDE SEQUENCE [LARGE SCALE GENOMIC DNA]</scope>
    <source>
        <strain evidence="8 9">TWI391</strain>
    </source>
</reference>
<dbReference type="InterPro" id="IPR006104">
    <property type="entry name" value="Glyco_hydro_2_N"/>
</dbReference>
<dbReference type="RefSeq" id="WP_346580724.1">
    <property type="nucleotide sequence ID" value="NZ_JBDJNQ010000001.1"/>
</dbReference>
<evidence type="ECO:0000259" key="5">
    <source>
        <dbReference type="Pfam" id="PF00703"/>
    </source>
</evidence>
<evidence type="ECO:0000313" key="8">
    <source>
        <dbReference type="EMBL" id="MEN5376508.1"/>
    </source>
</evidence>
<dbReference type="PANTHER" id="PTHR42732:SF1">
    <property type="entry name" value="BETA-MANNOSIDASE"/>
    <property type="match status" value="1"/>
</dbReference>
<dbReference type="PANTHER" id="PTHR42732">
    <property type="entry name" value="BETA-GALACTOSIDASE"/>
    <property type="match status" value="1"/>
</dbReference>
<feature type="domain" description="Glycoside hydrolase family 2 catalytic" evidence="6">
    <location>
        <begin position="304"/>
        <end position="486"/>
    </location>
</feature>
<feature type="domain" description="Glycoside hydrolase family 2 immunoglobulin-like beta-sandwich" evidence="5">
    <location>
        <begin position="194"/>
        <end position="299"/>
    </location>
</feature>
<evidence type="ECO:0000256" key="2">
    <source>
        <dbReference type="ARBA" id="ARBA00022801"/>
    </source>
</evidence>
<dbReference type="Gene3D" id="2.60.120.260">
    <property type="entry name" value="Galactose-binding domain-like"/>
    <property type="match status" value="1"/>
</dbReference>
<dbReference type="InterPro" id="IPR017853">
    <property type="entry name" value="GH"/>
</dbReference>
<dbReference type="InterPro" id="IPR013783">
    <property type="entry name" value="Ig-like_fold"/>
</dbReference>
<feature type="chain" id="PRO_5046238530" evidence="4">
    <location>
        <begin position="22"/>
        <end position="1077"/>
    </location>
</feature>
<feature type="domain" description="Glycosyl hydrolases family 2 sugar binding" evidence="7">
    <location>
        <begin position="25"/>
        <end position="154"/>
    </location>
</feature>
<dbReference type="InterPro" id="IPR006102">
    <property type="entry name" value="Ig-like_GH2"/>
</dbReference>
<protein>
    <submittedName>
        <fullName evidence="8">Sugar-binding domain-containing protein</fullName>
    </submittedName>
</protein>
<keyword evidence="3" id="KW-0326">Glycosidase</keyword>
<sequence>MIKQYLGIFLFLFSLHFSTTAQEHQKLDGVWHFRLDEKNVGLAQVWQKQDLDKRITIPGTTDQARYGEKTTGSDFGILTRAYKYYGPAWYQMDFVVPANWKDKRLYLNLERVMWESKVFIDDKEITTYDALSSAHLHDLGYISPGKHRLTVRVNNDMIHNIGDKGHVYTEYTQSIWNGMVGKVELIAKNATRFQNPQIFTKISPKKLQIKDTLVNEGGKSRNISLSIILSDRKTKDKIFETKKNIDLRGVRQVLDIEEQMPDLVKLWDDMNPNLYTLSIQVLDKKGNLLDRKEMEIGFREITASKSKITVNGKPVFFRGNLDCVHFPLTGYPAMHVEEWERIFKIYKDYGLNHVRFHSWCPPEAAFQAADRLGLYLQPEVIWLDWWMAADNPGREEMNTKGRPKGLGSNPSADAFTQKEIYRMFASYGNHASFATMSIGNELGNSNFDVMESWLKPYKENDNRRLYAVSSARKITDMDQFIATHYIDKLGGTRGILGAHTDWDFEKVYSQSKIPVIAHEIGQWPVYPKWDEIKKYTGVLKARNFEEFREQARKNNIEEQNEEFVQASGALNQIMYKHEIESFLRTPSAAGIQLLSMQDYQGQGEALIGWLDVFYDSKGITTPEKFRMHNDTTVTLLRIPKFVWKAEEPFLAKVQLAHYGSTDIQDGIYWSIKDEESRVIAKGTFAKRTFARGTSDLVGEIKTNLSAVQKEGKLTVEVGLENRANKNEWQIWVYPTVKKEETKKVYVANRFDAKTEEVLKNGGTVLLDASDLGNLETSDIISYYPLYWSLTFFPGQGKNTIGMIVRDKHPAFKSFPTDSHSDWQWQHIYGGARAFYINEFPASYRPLAQPVDDFHRNNKLASIFELKVGNGKLLVTGFNIQDEKNIVSQQLRSSLLAYAASDDFDPSYGRDASLLRKTFTYIEPLKTAVPAEFSKAVLYVEAGKLSKKINQNIDWTKDLDQSESKKGTTYTVKADGVWKDETSAAWQGKEIEVDLKVPQGMIGSLYLFFHDWNSNGREADINFEGRDYVLTRHDKEGKWVKLHVMREDSNDGNLKLKIKGTKGPNIMLSKLSLVEDVE</sequence>
<comment type="similarity">
    <text evidence="1">Belongs to the glycosyl hydrolase 2 family.</text>
</comment>
<dbReference type="InterPro" id="IPR008979">
    <property type="entry name" value="Galactose-bd-like_sf"/>
</dbReference>
<gene>
    <name evidence="8" type="ORF">ABE541_04455</name>
</gene>
<dbReference type="Pfam" id="PF02837">
    <property type="entry name" value="Glyco_hydro_2_N"/>
    <property type="match status" value="1"/>
</dbReference>
<dbReference type="Pfam" id="PF02836">
    <property type="entry name" value="Glyco_hydro_2_C"/>
    <property type="match status" value="1"/>
</dbReference>
<dbReference type="Pfam" id="PF00703">
    <property type="entry name" value="Glyco_hydro_2"/>
    <property type="match status" value="1"/>
</dbReference>
<dbReference type="InterPro" id="IPR006103">
    <property type="entry name" value="Glyco_hydro_2_cat"/>
</dbReference>
<evidence type="ECO:0000256" key="1">
    <source>
        <dbReference type="ARBA" id="ARBA00007401"/>
    </source>
</evidence>
<dbReference type="InterPro" id="IPR051913">
    <property type="entry name" value="GH2_Domain-Containing"/>
</dbReference>
<dbReference type="InterPro" id="IPR036156">
    <property type="entry name" value="Beta-gal/glucu_dom_sf"/>
</dbReference>
<evidence type="ECO:0000256" key="4">
    <source>
        <dbReference type="SAM" id="SignalP"/>
    </source>
</evidence>
<dbReference type="SUPFAM" id="SSF51445">
    <property type="entry name" value="(Trans)glycosidases"/>
    <property type="match status" value="1"/>
</dbReference>
<dbReference type="SUPFAM" id="SSF49785">
    <property type="entry name" value="Galactose-binding domain-like"/>
    <property type="match status" value="1"/>
</dbReference>
<evidence type="ECO:0000313" key="9">
    <source>
        <dbReference type="Proteomes" id="UP001409291"/>
    </source>
</evidence>
<organism evidence="8 9">
    <name type="scientific">Sphingobacterium kitahiroshimense</name>
    <dbReference type="NCBI Taxonomy" id="470446"/>
    <lineage>
        <taxon>Bacteria</taxon>
        <taxon>Pseudomonadati</taxon>
        <taxon>Bacteroidota</taxon>
        <taxon>Sphingobacteriia</taxon>
        <taxon>Sphingobacteriales</taxon>
        <taxon>Sphingobacteriaceae</taxon>
        <taxon>Sphingobacterium</taxon>
    </lineage>
</organism>
<evidence type="ECO:0000259" key="7">
    <source>
        <dbReference type="Pfam" id="PF02837"/>
    </source>
</evidence>
<evidence type="ECO:0000256" key="3">
    <source>
        <dbReference type="ARBA" id="ARBA00023295"/>
    </source>
</evidence>